<organism evidence="1 2">
    <name type="scientific">Pseudomonas delhiensis</name>
    <dbReference type="NCBI Taxonomy" id="366289"/>
    <lineage>
        <taxon>Bacteria</taxon>
        <taxon>Pseudomonadati</taxon>
        <taxon>Pseudomonadota</taxon>
        <taxon>Gammaproteobacteria</taxon>
        <taxon>Pseudomonadales</taxon>
        <taxon>Pseudomonadaceae</taxon>
        <taxon>Pseudomonas</taxon>
    </lineage>
</organism>
<evidence type="ECO:0008006" key="3">
    <source>
        <dbReference type="Google" id="ProtNLM"/>
    </source>
</evidence>
<reference evidence="1 2" key="1">
    <citation type="submission" date="2017-06" db="EMBL/GenBank/DDBJ databases">
        <authorList>
            <person name="Varghese N."/>
            <person name="Submissions S."/>
        </authorList>
    </citation>
    <scope>NUCLEOTIDE SEQUENCE [LARGE SCALE GENOMIC DNA]</scope>
    <source>
        <strain evidence="1 2">RLD-1</strain>
    </source>
</reference>
<proteinExistence type="predicted"/>
<evidence type="ECO:0000313" key="2">
    <source>
        <dbReference type="Proteomes" id="UP000198309"/>
    </source>
</evidence>
<gene>
    <name evidence="1" type="ORF">SAMN06295949_12791</name>
</gene>
<name>A0ABY1T140_9PSED</name>
<protein>
    <recommendedName>
        <fullName evidence="3">Methyl-accepting chemotaxis protein</fullName>
    </recommendedName>
</protein>
<dbReference type="RefSeq" id="WP_141137696.1">
    <property type="nucleotide sequence ID" value="NZ_FZPC01000027.1"/>
</dbReference>
<dbReference type="Gene3D" id="1.10.287.950">
    <property type="entry name" value="Methyl-accepting chemotaxis protein"/>
    <property type="match status" value="1"/>
</dbReference>
<keyword evidence="2" id="KW-1185">Reference proteome</keyword>
<dbReference type="SUPFAM" id="SSF58104">
    <property type="entry name" value="Methyl-accepting chemotaxis protein (MCP) signaling domain"/>
    <property type="match status" value="1"/>
</dbReference>
<evidence type="ECO:0000313" key="1">
    <source>
        <dbReference type="EMBL" id="SNT43629.1"/>
    </source>
</evidence>
<accession>A0ABY1T140</accession>
<sequence length="57" mass="6113">SAAEEQSAVAEEINRNVAGIRDVTESLSGQARESAQISQSLNDLANHQQGLMGQFRV</sequence>
<comment type="caution">
    <text evidence="1">The sequence shown here is derived from an EMBL/GenBank/DDBJ whole genome shotgun (WGS) entry which is preliminary data.</text>
</comment>
<dbReference type="EMBL" id="FZPC01000027">
    <property type="protein sequence ID" value="SNT43629.1"/>
    <property type="molecule type" value="Genomic_DNA"/>
</dbReference>
<feature type="non-terminal residue" evidence="1">
    <location>
        <position position="1"/>
    </location>
</feature>
<dbReference type="Proteomes" id="UP000198309">
    <property type="component" value="Unassembled WGS sequence"/>
</dbReference>